<proteinExistence type="predicted"/>
<name>A0A1I1DT84_9FLAO</name>
<evidence type="ECO:0000313" key="3">
    <source>
        <dbReference type="Proteomes" id="UP000199438"/>
    </source>
</evidence>
<dbReference type="STRING" id="1334022.SAMN04487907_101466"/>
<feature type="compositionally biased region" description="Polar residues" evidence="1">
    <location>
        <begin position="35"/>
        <end position="51"/>
    </location>
</feature>
<dbReference type="InterPro" id="IPR053842">
    <property type="entry name" value="NikA-like"/>
</dbReference>
<sequence length="173" mass="20169">MFNEKIPFESEKKSSYSLSFEKLKKREGKTRISNDGDTGSHQTENSNIDPNSRCVSVDTILIAPHGRNEKKERFKGKTSLIKFRCTLYQKKLLNIKAKRSGLNLSEFCRKSAMDLPINERMRDDHIAIYKDLVKFHNNFKSIGNMFRKRDPRLSAEVYKLAEAMKQHLKKLDL</sequence>
<keyword evidence="3" id="KW-1185">Reference proteome</keyword>
<dbReference type="Proteomes" id="UP000199438">
    <property type="component" value="Unassembled WGS sequence"/>
</dbReference>
<dbReference type="RefSeq" id="WP_245758553.1">
    <property type="nucleotide sequence ID" value="NZ_FOKV01000001.1"/>
</dbReference>
<reference evidence="3" key="1">
    <citation type="submission" date="2016-10" db="EMBL/GenBank/DDBJ databases">
        <authorList>
            <person name="Varghese N."/>
            <person name="Submissions S."/>
        </authorList>
    </citation>
    <scope>NUCLEOTIDE SEQUENCE [LARGE SCALE GENOMIC DNA]</scope>
    <source>
        <strain evidence="3">DSM 24499</strain>
    </source>
</reference>
<dbReference type="EMBL" id="FOKV01000001">
    <property type="protein sequence ID" value="SFB75773.1"/>
    <property type="molecule type" value="Genomic_DNA"/>
</dbReference>
<accession>A0A1I1DT84</accession>
<dbReference type="Pfam" id="PF21983">
    <property type="entry name" value="NikA-like"/>
    <property type="match status" value="1"/>
</dbReference>
<feature type="region of interest" description="Disordered" evidence="1">
    <location>
        <begin position="27"/>
        <end position="51"/>
    </location>
</feature>
<evidence type="ECO:0000313" key="2">
    <source>
        <dbReference type="EMBL" id="SFB75773.1"/>
    </source>
</evidence>
<dbReference type="NCBIfam" id="NF041418">
    <property type="entry name" value="MbpA"/>
    <property type="match status" value="1"/>
</dbReference>
<dbReference type="InterPro" id="IPR049793">
    <property type="entry name" value="MbpA-like"/>
</dbReference>
<protein>
    <submittedName>
        <fullName evidence="2">Uncharacterized protein</fullName>
    </submittedName>
</protein>
<dbReference type="AlphaFoldDB" id="A0A1I1DT84"/>
<gene>
    <name evidence="2" type="ORF">SAMN04487907_101466</name>
</gene>
<organism evidence="2 3">
    <name type="scientific">Zunongwangia mangrovi</name>
    <dbReference type="NCBI Taxonomy" id="1334022"/>
    <lineage>
        <taxon>Bacteria</taxon>
        <taxon>Pseudomonadati</taxon>
        <taxon>Bacteroidota</taxon>
        <taxon>Flavobacteriia</taxon>
        <taxon>Flavobacteriales</taxon>
        <taxon>Flavobacteriaceae</taxon>
        <taxon>Zunongwangia</taxon>
    </lineage>
</organism>
<evidence type="ECO:0000256" key="1">
    <source>
        <dbReference type="SAM" id="MobiDB-lite"/>
    </source>
</evidence>